<dbReference type="EMBL" id="CAJNOI010000001">
    <property type="protein sequence ID" value="CAF0723790.1"/>
    <property type="molecule type" value="Genomic_DNA"/>
</dbReference>
<name>A0A813MSQ5_9BILA</name>
<dbReference type="PANTHER" id="PTHR21219:SF4">
    <property type="entry name" value="PID DOMAIN-CONTAINING PROTEIN"/>
    <property type="match status" value="1"/>
</dbReference>
<evidence type="ECO:0000256" key="1">
    <source>
        <dbReference type="SAM" id="MobiDB-lite"/>
    </source>
</evidence>
<comment type="caution">
    <text evidence="2">The sequence shown here is derived from an EMBL/GenBank/DDBJ whole genome shotgun (WGS) entry which is preliminary data.</text>
</comment>
<evidence type="ECO:0000313" key="4">
    <source>
        <dbReference type="Proteomes" id="UP000663832"/>
    </source>
</evidence>
<organism evidence="2 5">
    <name type="scientific">Adineta steineri</name>
    <dbReference type="NCBI Taxonomy" id="433720"/>
    <lineage>
        <taxon>Eukaryota</taxon>
        <taxon>Metazoa</taxon>
        <taxon>Spiralia</taxon>
        <taxon>Gnathifera</taxon>
        <taxon>Rotifera</taxon>
        <taxon>Eurotatoria</taxon>
        <taxon>Bdelloidea</taxon>
        <taxon>Adinetida</taxon>
        <taxon>Adinetidae</taxon>
        <taxon>Adineta</taxon>
    </lineage>
</organism>
<keyword evidence="4" id="KW-1185">Reference proteome</keyword>
<feature type="compositionally biased region" description="Basic residues" evidence="1">
    <location>
        <begin position="340"/>
        <end position="355"/>
    </location>
</feature>
<dbReference type="EMBL" id="CAJNOM010000024">
    <property type="protein sequence ID" value="CAF0835797.1"/>
    <property type="molecule type" value="Genomic_DNA"/>
</dbReference>
<feature type="region of interest" description="Disordered" evidence="1">
    <location>
        <begin position="448"/>
        <end position="476"/>
    </location>
</feature>
<feature type="compositionally biased region" description="Basic residues" evidence="1">
    <location>
        <begin position="517"/>
        <end position="527"/>
    </location>
</feature>
<feature type="compositionally biased region" description="Low complexity" evidence="1">
    <location>
        <begin position="309"/>
        <end position="339"/>
    </location>
</feature>
<feature type="compositionally biased region" description="Low complexity" evidence="1">
    <location>
        <begin position="365"/>
        <end position="386"/>
    </location>
</feature>
<accession>A0A813MSQ5</accession>
<evidence type="ECO:0000313" key="3">
    <source>
        <dbReference type="EMBL" id="CAF0835797.1"/>
    </source>
</evidence>
<feature type="region of interest" description="Disordered" evidence="1">
    <location>
        <begin position="297"/>
        <end position="389"/>
    </location>
</feature>
<gene>
    <name evidence="2" type="ORF">BJG266_LOCUS581</name>
    <name evidence="3" type="ORF">QVE165_LOCUS6038</name>
</gene>
<proteinExistence type="predicted"/>
<feature type="compositionally biased region" description="Polar residues" evidence="1">
    <location>
        <begin position="448"/>
        <end position="475"/>
    </location>
</feature>
<evidence type="ECO:0000313" key="2">
    <source>
        <dbReference type="EMBL" id="CAF0723790.1"/>
    </source>
</evidence>
<dbReference type="Proteomes" id="UP000663877">
    <property type="component" value="Unassembled WGS sequence"/>
</dbReference>
<evidence type="ECO:0000313" key="5">
    <source>
        <dbReference type="Proteomes" id="UP000663877"/>
    </source>
</evidence>
<reference evidence="2" key="1">
    <citation type="submission" date="2021-02" db="EMBL/GenBank/DDBJ databases">
        <authorList>
            <person name="Nowell W R."/>
        </authorList>
    </citation>
    <scope>NUCLEOTIDE SEQUENCE</scope>
</reference>
<dbReference type="OrthoDB" id="10007483at2759"/>
<dbReference type="AlphaFoldDB" id="A0A813MSQ5"/>
<dbReference type="Proteomes" id="UP000663832">
    <property type="component" value="Unassembled WGS sequence"/>
</dbReference>
<sequence length="682" mass="78171">MLYPTTEYAYVDENGQNIDTPPSTTRYIQHFYTESNEQPASTQMILDDNNFDSNQQQVQYRPIVIDGSQPLAKCSVLYLGTAISSPGQRGIDAIQEPLSRRYPVDGKEVVRGIEAWLSIYDNGLQLQFARDPSVVLFYPIRSLVYCASIRFATRTQTGAEFPNGWRFVPLDSPAAARVENTRNPPLFAVTFRRTRHLPVDECHSFVTKTRQAALALVQACFSAYQATVPQQDCSKVPLYFKVDDYGSKNKEIDNEIRIVPAPDRERTLDYQTNTEGGGFYYKTDRVPIDTWQLWEHHKHDNDRSTSKNRSITSRSRSCSSSRTSASSSCTSSSSSCSSCHHSRRSRRSRRRRRRLASMASVNTIQRQQQQQQQQQQHQQQQPQSFQAPDSQSLFTNTINTAATTPVPQSAQSNVDPYAPAPNLIRVERIKDVNSGQDVFIRWISETNPSSTVNDEQQNSAPQQAYSTQPPSNSGANYRYQLEQDLPSELEQMALEDEHLRKSLLFDDRSPSISSNYKQKKYKKRGSHRSFDNDKVSYEVVNGFFEDRQGKRRPIKLDRPHMNTMVKDYRHLFNDPVNSSVVPNDRRLIHPATSVVHPAIREQQQQQQLQPQVQPQQQQQPQFPILTFPRTNQQLMRPYGAPFIPRAAPMYPQQSFPTTPLFSQPNFINGSPMAHPPYWYRPM</sequence>
<dbReference type="PANTHER" id="PTHR21219">
    <property type="entry name" value="FI19613P1"/>
    <property type="match status" value="1"/>
</dbReference>
<feature type="region of interest" description="Disordered" evidence="1">
    <location>
        <begin position="509"/>
        <end position="528"/>
    </location>
</feature>
<protein>
    <submittedName>
        <fullName evidence="2">Uncharacterized protein</fullName>
    </submittedName>
</protein>